<protein>
    <submittedName>
        <fullName evidence="2">Uncharacterized protein</fullName>
    </submittedName>
</protein>
<dbReference type="EMBL" id="JBBWWR010000016">
    <property type="protein sequence ID" value="KAK8947608.1"/>
    <property type="molecule type" value="Genomic_DNA"/>
</dbReference>
<feature type="region of interest" description="Disordered" evidence="1">
    <location>
        <begin position="117"/>
        <end position="140"/>
    </location>
</feature>
<accession>A0ABR2LQA6</accession>
<dbReference type="Proteomes" id="UP001412067">
    <property type="component" value="Unassembled WGS sequence"/>
</dbReference>
<evidence type="ECO:0000313" key="2">
    <source>
        <dbReference type="EMBL" id="KAK8947608.1"/>
    </source>
</evidence>
<proteinExistence type="predicted"/>
<gene>
    <name evidence="2" type="ORF">KSP40_PGU016203</name>
</gene>
<name>A0ABR2LQA6_9ASPA</name>
<organism evidence="2 3">
    <name type="scientific">Platanthera guangdongensis</name>
    <dbReference type="NCBI Taxonomy" id="2320717"/>
    <lineage>
        <taxon>Eukaryota</taxon>
        <taxon>Viridiplantae</taxon>
        <taxon>Streptophyta</taxon>
        <taxon>Embryophyta</taxon>
        <taxon>Tracheophyta</taxon>
        <taxon>Spermatophyta</taxon>
        <taxon>Magnoliopsida</taxon>
        <taxon>Liliopsida</taxon>
        <taxon>Asparagales</taxon>
        <taxon>Orchidaceae</taxon>
        <taxon>Orchidoideae</taxon>
        <taxon>Orchideae</taxon>
        <taxon>Orchidinae</taxon>
        <taxon>Platanthera</taxon>
    </lineage>
</organism>
<evidence type="ECO:0000313" key="3">
    <source>
        <dbReference type="Proteomes" id="UP001412067"/>
    </source>
</evidence>
<keyword evidence="3" id="KW-1185">Reference proteome</keyword>
<sequence>MRTTQERIHPCEGTHALADKQIHDDGFLPSSKPNEPQQSHNILNRGSRVEAHESFNFFNRGMEDSHGICGIISANQYSFHDYMNEEDRVFGYYVVEESQNLKPWFRDGEDAAASSCSAAANATASPSRRLQGDAKGLGAIDDQDAENVELFVP</sequence>
<evidence type="ECO:0000256" key="1">
    <source>
        <dbReference type="SAM" id="MobiDB-lite"/>
    </source>
</evidence>
<comment type="caution">
    <text evidence="2">The sequence shown here is derived from an EMBL/GenBank/DDBJ whole genome shotgun (WGS) entry which is preliminary data.</text>
</comment>
<reference evidence="2 3" key="1">
    <citation type="journal article" date="2022" name="Nat. Plants">
        <title>Genomes of leafy and leafless Platanthera orchids illuminate the evolution of mycoheterotrophy.</title>
        <authorList>
            <person name="Li M.H."/>
            <person name="Liu K.W."/>
            <person name="Li Z."/>
            <person name="Lu H.C."/>
            <person name="Ye Q.L."/>
            <person name="Zhang D."/>
            <person name="Wang J.Y."/>
            <person name="Li Y.F."/>
            <person name="Zhong Z.M."/>
            <person name="Liu X."/>
            <person name="Yu X."/>
            <person name="Liu D.K."/>
            <person name="Tu X.D."/>
            <person name="Liu B."/>
            <person name="Hao Y."/>
            <person name="Liao X.Y."/>
            <person name="Jiang Y.T."/>
            <person name="Sun W.H."/>
            <person name="Chen J."/>
            <person name="Chen Y.Q."/>
            <person name="Ai Y."/>
            <person name="Zhai J.W."/>
            <person name="Wu S.S."/>
            <person name="Zhou Z."/>
            <person name="Hsiao Y.Y."/>
            <person name="Wu W.L."/>
            <person name="Chen Y.Y."/>
            <person name="Lin Y.F."/>
            <person name="Hsu J.L."/>
            <person name="Li C.Y."/>
            <person name="Wang Z.W."/>
            <person name="Zhao X."/>
            <person name="Zhong W.Y."/>
            <person name="Ma X.K."/>
            <person name="Ma L."/>
            <person name="Huang J."/>
            <person name="Chen G.Z."/>
            <person name="Huang M.Z."/>
            <person name="Huang L."/>
            <person name="Peng D.H."/>
            <person name="Luo Y.B."/>
            <person name="Zou S.Q."/>
            <person name="Chen S.P."/>
            <person name="Lan S."/>
            <person name="Tsai W.C."/>
            <person name="Van de Peer Y."/>
            <person name="Liu Z.J."/>
        </authorList>
    </citation>
    <scope>NUCLEOTIDE SEQUENCE [LARGE SCALE GENOMIC DNA]</scope>
    <source>
        <strain evidence="2">Lor288</strain>
    </source>
</reference>
<feature type="compositionally biased region" description="Low complexity" evidence="1">
    <location>
        <begin position="117"/>
        <end position="127"/>
    </location>
</feature>